<dbReference type="RefSeq" id="WP_127789836.1">
    <property type="nucleotide sequence ID" value="NZ_SACL01000011.1"/>
</dbReference>
<protein>
    <submittedName>
        <fullName evidence="2">Uncharacterized protein</fullName>
    </submittedName>
</protein>
<organism evidence="2 3">
    <name type="scientific">Rhodovarius crocodyli</name>
    <dbReference type="NCBI Taxonomy" id="1979269"/>
    <lineage>
        <taxon>Bacteria</taxon>
        <taxon>Pseudomonadati</taxon>
        <taxon>Pseudomonadota</taxon>
        <taxon>Alphaproteobacteria</taxon>
        <taxon>Acetobacterales</taxon>
        <taxon>Roseomonadaceae</taxon>
        <taxon>Rhodovarius</taxon>
    </lineage>
</organism>
<gene>
    <name evidence="2" type="ORF">EOD42_22445</name>
</gene>
<keyword evidence="3" id="KW-1185">Reference proteome</keyword>
<dbReference type="EMBL" id="SACL01000011">
    <property type="protein sequence ID" value="RVT91418.1"/>
    <property type="molecule type" value="Genomic_DNA"/>
</dbReference>
<evidence type="ECO:0000313" key="3">
    <source>
        <dbReference type="Proteomes" id="UP000282957"/>
    </source>
</evidence>
<name>A0A437M165_9PROT</name>
<proteinExistence type="predicted"/>
<dbReference type="Proteomes" id="UP000282957">
    <property type="component" value="Unassembled WGS sequence"/>
</dbReference>
<feature type="region of interest" description="Disordered" evidence="1">
    <location>
        <begin position="1"/>
        <end position="20"/>
    </location>
</feature>
<dbReference type="AlphaFoldDB" id="A0A437M165"/>
<comment type="caution">
    <text evidence="2">The sequence shown here is derived from an EMBL/GenBank/DDBJ whole genome shotgun (WGS) entry which is preliminary data.</text>
</comment>
<sequence>MAKTTPDTLPQPDPATEPLTLDQWAQALSKTDRRVELLNAFVATQRAAGIFTRTATEWGVAYAAFGAQPA</sequence>
<evidence type="ECO:0000256" key="1">
    <source>
        <dbReference type="SAM" id="MobiDB-lite"/>
    </source>
</evidence>
<accession>A0A437M165</accession>
<evidence type="ECO:0000313" key="2">
    <source>
        <dbReference type="EMBL" id="RVT91418.1"/>
    </source>
</evidence>
<reference evidence="2 3" key="1">
    <citation type="submission" date="2019-01" db="EMBL/GenBank/DDBJ databases">
        <authorList>
            <person name="Chen W.-M."/>
        </authorList>
    </citation>
    <scope>NUCLEOTIDE SEQUENCE [LARGE SCALE GENOMIC DNA]</scope>
    <source>
        <strain evidence="2 3">CCP-6</strain>
    </source>
</reference>